<sequence>MVGVDIGSVSVKVVELSVGSGGGFRLEKCASELLPRGAVAEGNVVSIEPVAQAIRQALGKAGIRESRAVLALPATLTENQTISLPDNLSDDEMVMQVESEANRLFPPSQNVNFDFVVIGPSETEGGIGVNVTAAASDHVQTRVTAAEMAGLKPLVMDVEEFALQRTVTHMLALRTDIDEAQARDLPVVAVFCLGGSRSWVAFYQGWKELYRQPVGIWGDQLTEAVSQTFTLEFLQAEVKKRKNSLPDAYREQLLRPALEHVAAEVANAIRNFMSVSSVGRVDEIILGGGHASLVGLQAAVQQQMQLPTTLANPFVNMETAEKVNARYLQRDLPAYIVAAGLALRGLQQGAAA</sequence>
<evidence type="ECO:0000313" key="1">
    <source>
        <dbReference type="EMBL" id="TMS59364.1"/>
    </source>
</evidence>
<gene>
    <name evidence="1" type="primary">pilM</name>
    <name evidence="1" type="ORF">MW7_003805</name>
</gene>
<proteinExistence type="predicted"/>
<comment type="caution">
    <text evidence="1">The sequence shown here is derived from an EMBL/GenBank/DDBJ whole genome shotgun (WGS) entry which is preliminary data.</text>
</comment>
<keyword evidence="2" id="KW-1185">Reference proteome</keyword>
<dbReference type="Proteomes" id="UP000004277">
    <property type="component" value="Unassembled WGS sequence"/>
</dbReference>
<dbReference type="EMBL" id="AKCV02000011">
    <property type="protein sequence ID" value="TMS59364.1"/>
    <property type="molecule type" value="Genomic_DNA"/>
</dbReference>
<organism evidence="1 2">
    <name type="scientific">Imbroritus primus</name>
    <dbReference type="NCBI Taxonomy" id="3058603"/>
    <lineage>
        <taxon>Bacteria</taxon>
        <taxon>Pseudomonadati</taxon>
        <taxon>Pseudomonadota</taxon>
        <taxon>Betaproteobacteria</taxon>
        <taxon>Burkholderiales</taxon>
        <taxon>Burkholderiaceae</taxon>
        <taxon>Imbroritus</taxon>
    </lineage>
</organism>
<protein>
    <submittedName>
        <fullName evidence="1">Type IV pilus assembly protein PilM</fullName>
    </submittedName>
</protein>
<name>A0ACD3ST48_9BURK</name>
<accession>A0ACD3ST48</accession>
<evidence type="ECO:0000313" key="2">
    <source>
        <dbReference type="Proteomes" id="UP000004277"/>
    </source>
</evidence>
<reference evidence="1" key="1">
    <citation type="submission" date="2019-05" db="EMBL/GenBank/DDBJ databases">
        <title>Revised genome assembly of Burkholderiaceae (previously Ralstonia) sp. PBA.</title>
        <authorList>
            <person name="Gan H.M."/>
        </authorList>
    </citation>
    <scope>NUCLEOTIDE SEQUENCE</scope>
    <source>
        <strain evidence="1">PBA</strain>
    </source>
</reference>